<dbReference type="OrthoDB" id="414826at2759"/>
<dbReference type="EMBL" id="KN727815">
    <property type="protein sequence ID" value="KIH64897.1"/>
    <property type="molecule type" value="Genomic_DNA"/>
</dbReference>
<keyword evidence="3" id="KW-1185">Reference proteome</keyword>
<dbReference type="Gene3D" id="3.40.33.10">
    <property type="entry name" value="CAP"/>
    <property type="match status" value="1"/>
</dbReference>
<dbReference type="InterPro" id="IPR035940">
    <property type="entry name" value="CAP_sf"/>
</dbReference>
<evidence type="ECO:0000313" key="2">
    <source>
        <dbReference type="EMBL" id="KIH64897.1"/>
    </source>
</evidence>
<gene>
    <name evidence="2" type="ORF">ANCDUO_04784</name>
</gene>
<evidence type="ECO:0000313" key="3">
    <source>
        <dbReference type="Proteomes" id="UP000054047"/>
    </source>
</evidence>
<accession>A0A0C2DQF8</accession>
<name>A0A0C2DQF8_9BILA</name>
<dbReference type="InterPro" id="IPR014044">
    <property type="entry name" value="CAP_dom"/>
</dbReference>
<proteinExistence type="predicted"/>
<sequence length="85" mass="9689">MEITACTDQQYLTDAQRDTLTKAHNDLRQKIAEGNQPNNPGTLPSAKNMYELQYDCKMEDIVKAELEQCSGRATLLEKYGQNFFV</sequence>
<dbReference type="AlphaFoldDB" id="A0A0C2DQF8"/>
<dbReference type="Proteomes" id="UP000054047">
    <property type="component" value="Unassembled WGS sequence"/>
</dbReference>
<reference evidence="2 3" key="1">
    <citation type="submission" date="2013-12" db="EMBL/GenBank/DDBJ databases">
        <title>Draft genome of the parsitic nematode Ancylostoma duodenale.</title>
        <authorList>
            <person name="Mitreva M."/>
        </authorList>
    </citation>
    <scope>NUCLEOTIDE SEQUENCE [LARGE SCALE GENOMIC DNA]</scope>
    <source>
        <strain evidence="2 3">Zhejiang</strain>
    </source>
</reference>
<evidence type="ECO:0000259" key="1">
    <source>
        <dbReference type="Pfam" id="PF00188"/>
    </source>
</evidence>
<protein>
    <recommendedName>
        <fullName evidence="1">SCP domain-containing protein</fullName>
    </recommendedName>
</protein>
<dbReference type="CDD" id="cd05380">
    <property type="entry name" value="CAP_euk"/>
    <property type="match status" value="1"/>
</dbReference>
<feature type="domain" description="SCP" evidence="1">
    <location>
        <begin position="22"/>
        <end position="84"/>
    </location>
</feature>
<dbReference type="SUPFAM" id="SSF55797">
    <property type="entry name" value="PR-1-like"/>
    <property type="match status" value="1"/>
</dbReference>
<organism evidence="2 3">
    <name type="scientific">Ancylostoma duodenale</name>
    <dbReference type="NCBI Taxonomy" id="51022"/>
    <lineage>
        <taxon>Eukaryota</taxon>
        <taxon>Metazoa</taxon>
        <taxon>Ecdysozoa</taxon>
        <taxon>Nematoda</taxon>
        <taxon>Chromadorea</taxon>
        <taxon>Rhabditida</taxon>
        <taxon>Rhabditina</taxon>
        <taxon>Rhabditomorpha</taxon>
        <taxon>Strongyloidea</taxon>
        <taxon>Ancylostomatidae</taxon>
        <taxon>Ancylostomatinae</taxon>
        <taxon>Ancylostoma</taxon>
    </lineage>
</organism>
<dbReference type="Pfam" id="PF00188">
    <property type="entry name" value="CAP"/>
    <property type="match status" value="1"/>
</dbReference>